<dbReference type="InterPro" id="IPR051164">
    <property type="entry name" value="NmrA-like_oxidored"/>
</dbReference>
<dbReference type="GO" id="GO:0005634">
    <property type="term" value="C:nucleus"/>
    <property type="evidence" value="ECO:0007669"/>
    <property type="project" value="TreeGrafter"/>
</dbReference>
<evidence type="ECO:0000256" key="2">
    <source>
        <dbReference type="ARBA" id="ARBA00022857"/>
    </source>
</evidence>
<dbReference type="Gene3D" id="3.40.50.720">
    <property type="entry name" value="NAD(P)-binding Rossmann-like Domain"/>
    <property type="match status" value="1"/>
</dbReference>
<dbReference type="InterPro" id="IPR008030">
    <property type="entry name" value="NmrA-like"/>
</dbReference>
<reference evidence="5" key="1">
    <citation type="submission" date="2019-04" db="EMBL/GenBank/DDBJ databases">
        <title>Friends and foes A comparative genomics studyof 23 Aspergillus species from section Flavi.</title>
        <authorList>
            <consortium name="DOE Joint Genome Institute"/>
            <person name="Kjaerbolling I."/>
            <person name="Vesth T."/>
            <person name="Frisvad J.C."/>
            <person name="Nybo J.L."/>
            <person name="Theobald S."/>
            <person name="Kildgaard S."/>
            <person name="Isbrandt T."/>
            <person name="Kuo A."/>
            <person name="Sato A."/>
            <person name="Lyhne E.K."/>
            <person name="Kogle M.E."/>
            <person name="Wiebenga A."/>
            <person name="Kun R.S."/>
            <person name="Lubbers R.J."/>
            <person name="Makela M.R."/>
            <person name="Barry K."/>
            <person name="Chovatia M."/>
            <person name="Clum A."/>
            <person name="Daum C."/>
            <person name="Haridas S."/>
            <person name="He G."/>
            <person name="LaButti K."/>
            <person name="Lipzen A."/>
            <person name="Mondo S."/>
            <person name="Riley R."/>
            <person name="Salamov A."/>
            <person name="Simmons B.A."/>
            <person name="Magnuson J.K."/>
            <person name="Henrissat B."/>
            <person name="Mortensen U.H."/>
            <person name="Larsen T.O."/>
            <person name="Devries R.P."/>
            <person name="Grigoriev I.V."/>
            <person name="Machida M."/>
            <person name="Baker S.E."/>
            <person name="Andersen M.R."/>
        </authorList>
    </citation>
    <scope>NUCLEOTIDE SEQUENCE [LARGE SCALE GENOMIC DNA]</scope>
    <source>
        <strain evidence="5">CBS 130015</strain>
    </source>
</reference>
<evidence type="ECO:0000256" key="1">
    <source>
        <dbReference type="ARBA" id="ARBA00006328"/>
    </source>
</evidence>
<evidence type="ECO:0000313" key="4">
    <source>
        <dbReference type="EMBL" id="KAE8311410.1"/>
    </source>
</evidence>
<dbReference type="Proteomes" id="UP000325433">
    <property type="component" value="Unassembled WGS sequence"/>
</dbReference>
<proteinExistence type="inferred from homology"/>
<dbReference type="InterPro" id="IPR036291">
    <property type="entry name" value="NAD(P)-bd_dom_sf"/>
</dbReference>
<dbReference type="AlphaFoldDB" id="A0A5N6VWE3"/>
<accession>A0A5N6VWE3</accession>
<gene>
    <name evidence="4" type="ORF">BDV41DRAFT_542311</name>
</gene>
<dbReference type="PANTHER" id="PTHR42748:SF7">
    <property type="entry name" value="NMRA LIKE REDOX SENSOR 1-RELATED"/>
    <property type="match status" value="1"/>
</dbReference>
<evidence type="ECO:0000259" key="3">
    <source>
        <dbReference type="Pfam" id="PF05368"/>
    </source>
</evidence>
<dbReference type="Pfam" id="PF05368">
    <property type="entry name" value="NmrA"/>
    <property type="match status" value="1"/>
</dbReference>
<dbReference type="CDD" id="cd05251">
    <property type="entry name" value="NmrA_like_SDR_a"/>
    <property type="match status" value="1"/>
</dbReference>
<keyword evidence="5" id="KW-1185">Reference proteome</keyword>
<keyword evidence="2" id="KW-0521">NADP</keyword>
<comment type="similarity">
    <text evidence="1">Belongs to the NmrA-type oxidoreductase family.</text>
</comment>
<protein>
    <recommendedName>
        <fullName evidence="3">NmrA-like domain-containing protein</fullName>
    </recommendedName>
</protein>
<sequence>MAPTVLVTGATGYQGFGTARQLLAAGIQVNALVRDPSKPKALELERLGAKLFVGTFEDPNSLGAAAQGTSAVFLNVTPTFPDTSSELQHAKNVVNAAKEAGTVTSIIYSSVTMTGKHETFPGWGADYPLAWYWTSKAAIESLVRASGFRCWTIFRPAFLMYNYLSPTADHMFPSLPSEHVFRTAYKPDSPMTILDPDDVGKFATAAILDPEMYNQHEIDLGVQKLTLEEIARALSLASGKEIKAEFYTADEAASLSNVNPRITAQLWSNDVGYQVDFEALKKYPIKLTAFSEYLQREKRAVQNISSDERSKI</sequence>
<dbReference type="PANTHER" id="PTHR42748">
    <property type="entry name" value="NITROGEN METABOLITE REPRESSION PROTEIN NMRA FAMILY MEMBER"/>
    <property type="match status" value="1"/>
</dbReference>
<dbReference type="EMBL" id="ML738343">
    <property type="protein sequence ID" value="KAE8311410.1"/>
    <property type="molecule type" value="Genomic_DNA"/>
</dbReference>
<dbReference type="SUPFAM" id="SSF51735">
    <property type="entry name" value="NAD(P)-binding Rossmann-fold domains"/>
    <property type="match status" value="1"/>
</dbReference>
<organism evidence="4 5">
    <name type="scientific">Aspergillus transmontanensis</name>
    <dbReference type="NCBI Taxonomy" id="1034304"/>
    <lineage>
        <taxon>Eukaryota</taxon>
        <taxon>Fungi</taxon>
        <taxon>Dikarya</taxon>
        <taxon>Ascomycota</taxon>
        <taxon>Pezizomycotina</taxon>
        <taxon>Eurotiomycetes</taxon>
        <taxon>Eurotiomycetidae</taxon>
        <taxon>Eurotiales</taxon>
        <taxon>Aspergillaceae</taxon>
        <taxon>Aspergillus</taxon>
        <taxon>Aspergillus subgen. Circumdati</taxon>
    </lineage>
</organism>
<name>A0A5N6VWE3_9EURO</name>
<feature type="domain" description="NmrA-like" evidence="3">
    <location>
        <begin position="4"/>
        <end position="294"/>
    </location>
</feature>
<evidence type="ECO:0000313" key="5">
    <source>
        <dbReference type="Proteomes" id="UP000325433"/>
    </source>
</evidence>